<dbReference type="CDD" id="cd16341">
    <property type="entry name" value="FdhE"/>
    <property type="match status" value="1"/>
</dbReference>
<dbReference type="InterPro" id="IPR024064">
    <property type="entry name" value="FdhE-like_sf"/>
</dbReference>
<dbReference type="GO" id="GO:0008199">
    <property type="term" value="F:ferric iron binding"/>
    <property type="evidence" value="ECO:0007669"/>
    <property type="project" value="TreeGrafter"/>
</dbReference>
<evidence type="ECO:0000259" key="4">
    <source>
        <dbReference type="Pfam" id="PF24860"/>
    </source>
</evidence>
<dbReference type="Pfam" id="PF04216">
    <property type="entry name" value="FdhE_N"/>
    <property type="match status" value="1"/>
</dbReference>
<dbReference type="RefSeq" id="WP_130393981.1">
    <property type="nucleotide sequence ID" value="NZ_SGXM01000014.1"/>
</dbReference>
<dbReference type="OrthoDB" id="9794151at2"/>
<evidence type="ECO:0000313" key="5">
    <source>
        <dbReference type="EMBL" id="RZT29001.1"/>
    </source>
</evidence>
<dbReference type="NCBIfam" id="TIGR01562">
    <property type="entry name" value="FdhE"/>
    <property type="match status" value="1"/>
</dbReference>
<gene>
    <name evidence="5" type="ORF">EV147_5097</name>
</gene>
<dbReference type="PIRSF" id="PIRSF018296">
    <property type="entry name" value="Format_dh_formtn"/>
    <property type="match status" value="1"/>
</dbReference>
<keyword evidence="6" id="KW-1185">Reference proteome</keyword>
<dbReference type="InterPro" id="IPR056797">
    <property type="entry name" value="FdhE_central"/>
</dbReference>
<dbReference type="Gene3D" id="3.90.1670.10">
    <property type="entry name" value="FdhE-like domain"/>
    <property type="match status" value="1"/>
</dbReference>
<evidence type="ECO:0000256" key="1">
    <source>
        <dbReference type="ARBA" id="ARBA00022490"/>
    </source>
</evidence>
<dbReference type="AlphaFoldDB" id="A0A4Q7R811"/>
<dbReference type="GO" id="GO:0005829">
    <property type="term" value="C:cytosol"/>
    <property type="evidence" value="ECO:0007669"/>
    <property type="project" value="TreeGrafter"/>
</dbReference>
<accession>A0A4Q7R811</accession>
<feature type="domain" description="FdhE N-terminal" evidence="2">
    <location>
        <begin position="19"/>
        <end position="174"/>
    </location>
</feature>
<dbReference type="Proteomes" id="UP000291078">
    <property type="component" value="Unassembled WGS sequence"/>
</dbReference>
<dbReference type="InterPro" id="IPR056796">
    <property type="entry name" value="FdhE_C"/>
</dbReference>
<dbReference type="PANTHER" id="PTHR37689:SF1">
    <property type="entry name" value="PROTEIN FDHE"/>
    <property type="match status" value="1"/>
</dbReference>
<proteinExistence type="predicted"/>
<organism evidence="5 6">
    <name type="scientific">Cupriavidus agavae</name>
    <dbReference type="NCBI Taxonomy" id="1001822"/>
    <lineage>
        <taxon>Bacteria</taxon>
        <taxon>Pseudomonadati</taxon>
        <taxon>Pseudomonadota</taxon>
        <taxon>Betaproteobacteria</taxon>
        <taxon>Burkholderiales</taxon>
        <taxon>Burkholderiaceae</taxon>
        <taxon>Cupriavidus</taxon>
    </lineage>
</organism>
<dbReference type="Pfam" id="PF24859">
    <property type="entry name" value="FdhE_central"/>
    <property type="match status" value="1"/>
</dbReference>
<evidence type="ECO:0000259" key="3">
    <source>
        <dbReference type="Pfam" id="PF24859"/>
    </source>
</evidence>
<dbReference type="EMBL" id="SGXM01000014">
    <property type="protein sequence ID" value="RZT29001.1"/>
    <property type="molecule type" value="Genomic_DNA"/>
</dbReference>
<sequence length="310" mass="33390">MVQRILEPAEIESNDHVAIARVRLPERGELFAARAARLRQLAPASPIGAYLLLMAHVADAQHALAATHDVPPPSPADIERAAEHCMPLLAAPDLTLHGADALFARLADQPELAAPVGKLRAMSAEARHAQLQALLGLPGADGEADVDATLAPFLMAALQLDRTVLASRLREQDIPMLDVHTVCPVCGTPPVASIVRIGGRYQGLRYLHCGLCATEWHMVRVKCSHCESTEGISYYAVEGQGDALKAETCEPCHHYRKVCYMEKDQLAEPLADDLASLALDVMMGAAGYGRPNGNPLLWLADDDGPDDDER</sequence>
<name>A0A4Q7R811_9BURK</name>
<protein>
    <submittedName>
        <fullName evidence="5">Tat proofreading chaperone FdhE</fullName>
    </submittedName>
</protein>
<feature type="domain" description="FdhE central" evidence="3">
    <location>
        <begin position="182"/>
        <end position="220"/>
    </location>
</feature>
<feature type="domain" description="FdhE C-terminal" evidence="4">
    <location>
        <begin position="221"/>
        <end position="297"/>
    </location>
</feature>
<dbReference type="GO" id="GO:0051604">
    <property type="term" value="P:protein maturation"/>
    <property type="evidence" value="ECO:0007669"/>
    <property type="project" value="TreeGrafter"/>
</dbReference>
<dbReference type="InterPro" id="IPR006452">
    <property type="entry name" value="Formate_DH_accessory"/>
</dbReference>
<keyword evidence="1" id="KW-0963">Cytoplasm</keyword>
<reference evidence="5 6" key="1">
    <citation type="journal article" date="2015" name="Stand. Genomic Sci.">
        <title>Genomic Encyclopedia of Bacterial and Archaeal Type Strains, Phase III: the genomes of soil and plant-associated and newly described type strains.</title>
        <authorList>
            <person name="Whitman W.B."/>
            <person name="Woyke T."/>
            <person name="Klenk H.P."/>
            <person name="Zhou Y."/>
            <person name="Lilburn T.G."/>
            <person name="Beck B.J."/>
            <person name="De Vos P."/>
            <person name="Vandamme P."/>
            <person name="Eisen J.A."/>
            <person name="Garrity G."/>
            <person name="Hugenholtz P."/>
            <person name="Kyrpides N.C."/>
        </authorList>
    </citation>
    <scope>NUCLEOTIDE SEQUENCE [LARGE SCALE GENOMIC DNA]</scope>
    <source>
        <strain evidence="5 6">ASC-9842</strain>
    </source>
</reference>
<evidence type="ECO:0000259" key="2">
    <source>
        <dbReference type="Pfam" id="PF04216"/>
    </source>
</evidence>
<comment type="caution">
    <text evidence="5">The sequence shown here is derived from an EMBL/GenBank/DDBJ whole genome shotgun (WGS) entry which is preliminary data.</text>
</comment>
<dbReference type="PANTHER" id="PTHR37689">
    <property type="entry name" value="PROTEIN FDHE"/>
    <property type="match status" value="1"/>
</dbReference>
<dbReference type="InterPro" id="IPR056774">
    <property type="entry name" value="FdhE_N"/>
</dbReference>
<evidence type="ECO:0000313" key="6">
    <source>
        <dbReference type="Proteomes" id="UP000291078"/>
    </source>
</evidence>
<dbReference type="SUPFAM" id="SSF144020">
    <property type="entry name" value="FdhE-like"/>
    <property type="match status" value="1"/>
</dbReference>
<dbReference type="Pfam" id="PF24860">
    <property type="entry name" value="FdhE_C"/>
    <property type="match status" value="1"/>
</dbReference>